<dbReference type="Proteomes" id="UP000680348">
    <property type="component" value="Unassembled WGS sequence"/>
</dbReference>
<dbReference type="EMBL" id="JAGWCR010000001">
    <property type="protein sequence ID" value="MBS3647543.1"/>
    <property type="molecule type" value="Genomic_DNA"/>
</dbReference>
<keyword evidence="3" id="KW-1185">Reference proteome</keyword>
<evidence type="ECO:0000256" key="1">
    <source>
        <dbReference type="SAM" id="Phobius"/>
    </source>
</evidence>
<feature type="transmembrane region" description="Helical" evidence="1">
    <location>
        <begin position="42"/>
        <end position="69"/>
    </location>
</feature>
<organism evidence="2 3">
    <name type="scientific">Pseudaminobacter soli</name>
    <name type="common">ex Zhang et al. 2022</name>
    <dbReference type="NCBI Taxonomy" id="2831468"/>
    <lineage>
        <taxon>Bacteria</taxon>
        <taxon>Pseudomonadati</taxon>
        <taxon>Pseudomonadota</taxon>
        <taxon>Alphaproteobacteria</taxon>
        <taxon>Hyphomicrobiales</taxon>
        <taxon>Phyllobacteriaceae</taxon>
        <taxon>Pseudaminobacter</taxon>
    </lineage>
</organism>
<proteinExistence type="predicted"/>
<accession>A0A942DY18</accession>
<dbReference type="AlphaFoldDB" id="A0A942DY18"/>
<dbReference type="Pfam" id="PF06210">
    <property type="entry name" value="DUF1003"/>
    <property type="match status" value="1"/>
</dbReference>
<keyword evidence="1" id="KW-0812">Transmembrane</keyword>
<keyword evidence="1" id="KW-0472">Membrane</keyword>
<comment type="caution">
    <text evidence="2">The sequence shown here is derived from an EMBL/GenBank/DDBJ whole genome shotgun (WGS) entry which is preliminary data.</text>
</comment>
<protein>
    <submittedName>
        <fullName evidence="2">DUF1003 domain-containing protein</fullName>
    </submittedName>
</protein>
<keyword evidence="1" id="KW-1133">Transmembrane helix</keyword>
<evidence type="ECO:0000313" key="3">
    <source>
        <dbReference type="Proteomes" id="UP000680348"/>
    </source>
</evidence>
<dbReference type="RefSeq" id="WP_188253060.1">
    <property type="nucleotide sequence ID" value="NZ_JABVCF010000001.1"/>
</dbReference>
<gene>
    <name evidence="2" type="ORF">KEU06_02740</name>
</gene>
<evidence type="ECO:0000313" key="2">
    <source>
        <dbReference type="EMBL" id="MBS3647543.1"/>
    </source>
</evidence>
<dbReference type="InterPro" id="IPR010406">
    <property type="entry name" value="DUF1003"/>
</dbReference>
<feature type="transmembrane region" description="Helical" evidence="1">
    <location>
        <begin position="84"/>
        <end position="104"/>
    </location>
</feature>
<reference evidence="2" key="1">
    <citation type="submission" date="2021-04" db="EMBL/GenBank/DDBJ databases">
        <title>Pseudaminobacter soli sp. nov., isolated from paddy soil contaminated by heavy metals.</title>
        <authorList>
            <person name="Zhang K."/>
        </authorList>
    </citation>
    <scope>NUCLEOTIDE SEQUENCE</scope>
    <source>
        <strain evidence="2">19-2017</strain>
    </source>
</reference>
<name>A0A942DY18_9HYPH</name>
<sequence>MIRRDEFEDSVAAIAPPLERNIRSLMSRRARERMEAGFVDRAAAAIAAFAGSMWSVLVHAIVFSAWILINIGLLPIVRSWDPSLVVLAMIASVEAIFLTTFVLMNQNRIAKLDDERAEMTLQISLLAEYEMTKMAEVVSAIARHLNVAPKERSELDNLTNEVEPEKVLEAIRETRPD</sequence>